<organism evidence="1 2">
    <name type="scientific">Parelaphostrongylus tenuis</name>
    <name type="common">Meningeal worm</name>
    <dbReference type="NCBI Taxonomy" id="148309"/>
    <lineage>
        <taxon>Eukaryota</taxon>
        <taxon>Metazoa</taxon>
        <taxon>Ecdysozoa</taxon>
        <taxon>Nematoda</taxon>
        <taxon>Chromadorea</taxon>
        <taxon>Rhabditida</taxon>
        <taxon>Rhabditina</taxon>
        <taxon>Rhabditomorpha</taxon>
        <taxon>Strongyloidea</taxon>
        <taxon>Metastrongylidae</taxon>
        <taxon>Parelaphostrongylus</taxon>
    </lineage>
</organism>
<keyword evidence="2" id="KW-1185">Reference proteome</keyword>
<reference evidence="1" key="1">
    <citation type="submission" date="2021-06" db="EMBL/GenBank/DDBJ databases">
        <title>Parelaphostrongylus tenuis whole genome reference sequence.</title>
        <authorList>
            <person name="Garwood T.J."/>
            <person name="Larsen P.A."/>
            <person name="Fountain-Jones N.M."/>
            <person name="Garbe J.R."/>
            <person name="Macchietto M.G."/>
            <person name="Kania S.A."/>
            <person name="Gerhold R.W."/>
            <person name="Richards J.E."/>
            <person name="Wolf T.M."/>
        </authorList>
    </citation>
    <scope>NUCLEOTIDE SEQUENCE</scope>
    <source>
        <strain evidence="1">MNPRO001-30</strain>
        <tissue evidence="1">Meninges</tissue>
    </source>
</reference>
<evidence type="ECO:0000313" key="2">
    <source>
        <dbReference type="Proteomes" id="UP001196413"/>
    </source>
</evidence>
<dbReference type="AlphaFoldDB" id="A0AAD5MD61"/>
<evidence type="ECO:0000313" key="1">
    <source>
        <dbReference type="EMBL" id="KAJ1345541.1"/>
    </source>
</evidence>
<sequence>MIELIRNSLEQNFRTQVLQKKLQIKTTKIDNRSVCDMADSTRLIMETLFG</sequence>
<proteinExistence type="predicted"/>
<accession>A0AAD5MD61</accession>
<protein>
    <submittedName>
        <fullName evidence="1">Uncharacterized protein</fullName>
    </submittedName>
</protein>
<name>A0AAD5MD61_PARTN</name>
<comment type="caution">
    <text evidence="1">The sequence shown here is derived from an EMBL/GenBank/DDBJ whole genome shotgun (WGS) entry which is preliminary data.</text>
</comment>
<dbReference type="Proteomes" id="UP001196413">
    <property type="component" value="Unassembled WGS sequence"/>
</dbReference>
<dbReference type="EMBL" id="JAHQIW010000011">
    <property type="protein sequence ID" value="KAJ1345541.1"/>
    <property type="molecule type" value="Genomic_DNA"/>
</dbReference>
<gene>
    <name evidence="1" type="ORF">KIN20_000100</name>
</gene>